<accession>A0ABY9RIH6</accession>
<evidence type="ECO:0000313" key="3">
    <source>
        <dbReference type="Proteomes" id="UP001181355"/>
    </source>
</evidence>
<sequence length="641" mass="68440">MPDVISLLNSGSSANRVDIVIVAEGYTQAERAKFITDANTFLKTFLGSENARLNAPFSNYQGFFNANALFFASAQSGTDQPNNGTYVNTYFSASQHGSDGRLLYGDSGLVWTEVEKALPSDAHELVIVLVNTPLYGGAGGDLAWASAGNSSASELALHEIGHSFAGLQDEYVDSAVAPSFPLNASAFLNSAHVTDSLSRIPWSAWLGYNDGELGTIGTYQGGYYRANGVWRATINSKMLSLGVPFSAPEKEAFALNYYSAIGDYLSVESSIPGIYRPLTPNNALFSFAWGATGKSTVTTNGSFFDAYAAGLMTGSSSINLTTTDNTGLIRKNLSSTQQKENIAITSTIKQVADLSYTVSSADKSSIVQMNASDNIVSLSSQTAAQNIYLDGGAGTDALKLPLKLADTQHFSVAQMANGTLILGESLGLTMAAHAFESIQFQDFTVNPNIHVNAKGLTKADLKVLEDLYVAYFNRIPEADGLNYWITQYKSGMSLDQIGNAFYPAALYYSDLTGYRENMSSADFINILYKNALGRAEGADPEGLAYWTDKLDSGAASRGTIVRVILASAHSFKGDPTWGWVADLLDNKVAVADQFAVQWGLGYASNEASITNGMKLAQLVTPTDVSAALQLIGIAEGQIQFI</sequence>
<dbReference type="RefSeq" id="WP_309482495.1">
    <property type="nucleotide sequence ID" value="NZ_CP133720.1"/>
</dbReference>
<dbReference type="InterPro" id="IPR025282">
    <property type="entry name" value="DUF4214"/>
</dbReference>
<dbReference type="Gene3D" id="3.40.390.10">
    <property type="entry name" value="Collagenase (Catalytic Domain)"/>
    <property type="match status" value="1"/>
</dbReference>
<dbReference type="InterPro" id="IPR038255">
    <property type="entry name" value="PBS_linker_sf"/>
</dbReference>
<feature type="domain" description="DUF4214" evidence="1">
    <location>
        <begin position="514"/>
        <end position="568"/>
    </location>
</feature>
<organism evidence="2 3">
    <name type="scientific">Undibacterium cyanobacteriorum</name>
    <dbReference type="NCBI Taxonomy" id="3073561"/>
    <lineage>
        <taxon>Bacteria</taxon>
        <taxon>Pseudomonadati</taxon>
        <taxon>Pseudomonadota</taxon>
        <taxon>Betaproteobacteria</taxon>
        <taxon>Burkholderiales</taxon>
        <taxon>Oxalobacteraceae</taxon>
        <taxon>Undibacterium</taxon>
    </lineage>
</organism>
<reference evidence="2" key="1">
    <citation type="submission" date="2023-09" db="EMBL/GenBank/DDBJ databases">
        <title>Undibacterium sp. 20NA77.5 isolated from freshwater.</title>
        <authorList>
            <person name="Le V."/>
            <person name="Ko S.-R."/>
            <person name="Ahn C.-Y."/>
            <person name="Oh H.-M."/>
        </authorList>
    </citation>
    <scope>NUCLEOTIDE SEQUENCE</scope>
    <source>
        <strain evidence="2">20NA77.5</strain>
    </source>
</reference>
<name>A0ABY9RIH6_9BURK</name>
<gene>
    <name evidence="2" type="ORF">RF679_01675</name>
</gene>
<dbReference type="InterPro" id="IPR019026">
    <property type="entry name" value="Peptidase_M64_IgA"/>
</dbReference>
<dbReference type="Pfam" id="PF09471">
    <property type="entry name" value="Peptidase_M64"/>
    <property type="match status" value="1"/>
</dbReference>
<evidence type="ECO:0000313" key="2">
    <source>
        <dbReference type="EMBL" id="WMW81005.1"/>
    </source>
</evidence>
<dbReference type="Proteomes" id="UP001181355">
    <property type="component" value="Chromosome"/>
</dbReference>
<protein>
    <submittedName>
        <fullName evidence="2">M64 family metallopeptidase</fullName>
    </submittedName>
</protein>
<dbReference type="Pfam" id="PF13946">
    <property type="entry name" value="DUF4214"/>
    <property type="match status" value="1"/>
</dbReference>
<dbReference type="Gene3D" id="1.10.3130.20">
    <property type="entry name" value="Phycobilisome linker domain"/>
    <property type="match status" value="1"/>
</dbReference>
<dbReference type="InterPro" id="IPR024079">
    <property type="entry name" value="MetalloPept_cat_dom_sf"/>
</dbReference>
<dbReference type="EMBL" id="CP133720">
    <property type="protein sequence ID" value="WMW81005.1"/>
    <property type="molecule type" value="Genomic_DNA"/>
</dbReference>
<keyword evidence="3" id="KW-1185">Reference proteome</keyword>
<evidence type="ECO:0000259" key="1">
    <source>
        <dbReference type="Pfam" id="PF13946"/>
    </source>
</evidence>
<proteinExistence type="predicted"/>